<feature type="compositionally biased region" description="Basic and acidic residues" evidence="1">
    <location>
        <begin position="170"/>
        <end position="182"/>
    </location>
</feature>
<feature type="compositionally biased region" description="Pro residues" evidence="1">
    <location>
        <begin position="39"/>
        <end position="51"/>
    </location>
</feature>
<dbReference type="EMBL" id="CYKH01000381">
    <property type="protein sequence ID" value="CUF68260.1"/>
    <property type="molecule type" value="Genomic_DNA"/>
</dbReference>
<feature type="region of interest" description="Disordered" evidence="1">
    <location>
        <begin position="17"/>
        <end position="94"/>
    </location>
</feature>
<dbReference type="Proteomes" id="UP000051952">
    <property type="component" value="Unassembled WGS sequence"/>
</dbReference>
<name>A0A0S4ITA6_BODSA</name>
<dbReference type="AlphaFoldDB" id="A0A0S4ITA6"/>
<feature type="compositionally biased region" description="Basic and acidic residues" evidence="1">
    <location>
        <begin position="17"/>
        <end position="28"/>
    </location>
</feature>
<feature type="region of interest" description="Disordered" evidence="1">
    <location>
        <begin position="115"/>
        <end position="209"/>
    </location>
</feature>
<evidence type="ECO:0000256" key="1">
    <source>
        <dbReference type="SAM" id="MobiDB-lite"/>
    </source>
</evidence>
<organism evidence="2 3">
    <name type="scientific">Bodo saltans</name>
    <name type="common">Flagellated protozoan</name>
    <dbReference type="NCBI Taxonomy" id="75058"/>
    <lineage>
        <taxon>Eukaryota</taxon>
        <taxon>Discoba</taxon>
        <taxon>Euglenozoa</taxon>
        <taxon>Kinetoplastea</taxon>
        <taxon>Metakinetoplastina</taxon>
        <taxon>Eubodonida</taxon>
        <taxon>Bodonidae</taxon>
        <taxon>Bodo</taxon>
    </lineage>
</organism>
<proteinExistence type="predicted"/>
<dbReference type="VEuPathDB" id="TriTrypDB:BSAL_64830"/>
<feature type="compositionally biased region" description="Acidic residues" evidence="1">
    <location>
        <begin position="140"/>
        <end position="153"/>
    </location>
</feature>
<evidence type="ECO:0000313" key="2">
    <source>
        <dbReference type="EMBL" id="CUF68260.1"/>
    </source>
</evidence>
<protein>
    <submittedName>
        <fullName evidence="2">Uncharacterized protein</fullName>
    </submittedName>
</protein>
<gene>
    <name evidence="2" type="ORF">BSAL_64830</name>
</gene>
<accession>A0A0S4ITA6</accession>
<keyword evidence="3" id="KW-1185">Reference proteome</keyword>
<feature type="compositionally biased region" description="Low complexity" evidence="1">
    <location>
        <begin position="115"/>
        <end position="132"/>
    </location>
</feature>
<sequence length="287" mass="31546">PRAHTIVTFSDELMVDREPYTEAEEGGRRLFASVTPSQRKPPPPPPPPPPTDANSKLFDKWEDVEDDLRYVHHPSPPDADWPHWPFGDSNEPPEEQIAFLGVDEVDRALEESAAARLSSSVTRVASTTTTIAQHLRGNDNDNDNDDDDDDDELDKSSTLTGSEWEWEYDEQFHNDDDEKSTTIDDIDDSVMNDQHDVTSPRPNMNVTAPLPPGLLSFGLNSRTALGSFAPADSAGAHDETDDGKEGGIELEKVFDDAVELEGHDASSAAAHVAAFRVPPPPMSRPSR</sequence>
<evidence type="ECO:0000313" key="3">
    <source>
        <dbReference type="Proteomes" id="UP000051952"/>
    </source>
</evidence>
<feature type="non-terminal residue" evidence="2">
    <location>
        <position position="1"/>
    </location>
</feature>
<reference evidence="3" key="1">
    <citation type="submission" date="2015-09" db="EMBL/GenBank/DDBJ databases">
        <authorList>
            <consortium name="Pathogen Informatics"/>
        </authorList>
    </citation>
    <scope>NUCLEOTIDE SEQUENCE [LARGE SCALE GENOMIC DNA]</scope>
    <source>
        <strain evidence="3">Lake Konstanz</strain>
    </source>
</reference>